<keyword evidence="8" id="KW-1185">Reference proteome</keyword>
<sequence>MDYHGFINFALFEVEWNLFDRCEVLRIEGGWTVEERDVWLAQKGDKEAFTRLITECQDSLYRVAKGILRDDADCGDAIQEAIMKSYYSIHTLKDLGAFKAWITRILIHKCYDLLKKQKRVVPMESVELLAENRAELKQHYELFDEIAKLKEKHRTILILFYYEQYSIKEIADILKLREGTVKSRLNRARASLADLLKLDGIERRRKESGSQEN</sequence>
<comment type="similarity">
    <text evidence="1">Belongs to the sigma-70 factor family. ECF subfamily.</text>
</comment>
<dbReference type="SUPFAM" id="SSF88946">
    <property type="entry name" value="Sigma2 domain of RNA polymerase sigma factors"/>
    <property type="match status" value="1"/>
</dbReference>
<evidence type="ECO:0000256" key="4">
    <source>
        <dbReference type="ARBA" id="ARBA00023163"/>
    </source>
</evidence>
<protein>
    <submittedName>
        <fullName evidence="7">Sigma-70 family RNA polymerase sigma factor</fullName>
    </submittedName>
</protein>
<dbReference type="GO" id="GO:0016987">
    <property type="term" value="F:sigma factor activity"/>
    <property type="evidence" value="ECO:0007669"/>
    <property type="project" value="UniProtKB-KW"/>
</dbReference>
<dbReference type="Gene3D" id="1.10.1740.10">
    <property type="match status" value="1"/>
</dbReference>
<organism evidence="7 8">
    <name type="scientific">Salinibacillus xinjiangensis</name>
    <dbReference type="NCBI Taxonomy" id="1229268"/>
    <lineage>
        <taxon>Bacteria</taxon>
        <taxon>Bacillati</taxon>
        <taxon>Bacillota</taxon>
        <taxon>Bacilli</taxon>
        <taxon>Bacillales</taxon>
        <taxon>Bacillaceae</taxon>
        <taxon>Salinibacillus</taxon>
    </lineage>
</organism>
<keyword evidence="4" id="KW-0804">Transcription</keyword>
<dbReference type="InterPro" id="IPR036388">
    <property type="entry name" value="WH-like_DNA-bd_sf"/>
</dbReference>
<keyword evidence="2" id="KW-0805">Transcription regulation</keyword>
<dbReference type="PANTHER" id="PTHR43133">
    <property type="entry name" value="RNA POLYMERASE ECF-TYPE SIGMA FACTO"/>
    <property type="match status" value="1"/>
</dbReference>
<evidence type="ECO:0000256" key="1">
    <source>
        <dbReference type="ARBA" id="ARBA00010641"/>
    </source>
</evidence>
<dbReference type="Pfam" id="PF04542">
    <property type="entry name" value="Sigma70_r2"/>
    <property type="match status" value="1"/>
</dbReference>
<dbReference type="InterPro" id="IPR014284">
    <property type="entry name" value="RNA_pol_sigma-70_dom"/>
</dbReference>
<dbReference type="Gene3D" id="1.10.10.10">
    <property type="entry name" value="Winged helix-like DNA-binding domain superfamily/Winged helix DNA-binding domain"/>
    <property type="match status" value="1"/>
</dbReference>
<proteinExistence type="inferred from homology"/>
<dbReference type="EMBL" id="WJNH01000009">
    <property type="protein sequence ID" value="MRG87538.1"/>
    <property type="molecule type" value="Genomic_DNA"/>
</dbReference>
<feature type="domain" description="RNA polymerase sigma-70 region 2" evidence="5">
    <location>
        <begin position="52"/>
        <end position="119"/>
    </location>
</feature>
<dbReference type="Proteomes" id="UP000480185">
    <property type="component" value="Unassembled WGS sequence"/>
</dbReference>
<name>A0A6G1X9S5_9BACI</name>
<dbReference type="Pfam" id="PF08281">
    <property type="entry name" value="Sigma70_r4_2"/>
    <property type="match status" value="1"/>
</dbReference>
<dbReference type="NCBIfam" id="TIGR02937">
    <property type="entry name" value="sigma70-ECF"/>
    <property type="match status" value="1"/>
</dbReference>
<gene>
    <name evidence="7" type="ORF">GH754_14695</name>
</gene>
<dbReference type="InterPro" id="IPR013325">
    <property type="entry name" value="RNA_pol_sigma_r2"/>
</dbReference>
<dbReference type="InterPro" id="IPR007627">
    <property type="entry name" value="RNA_pol_sigma70_r2"/>
</dbReference>
<evidence type="ECO:0000256" key="2">
    <source>
        <dbReference type="ARBA" id="ARBA00023015"/>
    </source>
</evidence>
<evidence type="ECO:0000313" key="8">
    <source>
        <dbReference type="Proteomes" id="UP000480185"/>
    </source>
</evidence>
<feature type="domain" description="RNA polymerase sigma factor 70 region 4 type 2" evidence="6">
    <location>
        <begin position="144"/>
        <end position="192"/>
    </location>
</feature>
<dbReference type="AlphaFoldDB" id="A0A6G1X9S5"/>
<dbReference type="GO" id="GO:0003677">
    <property type="term" value="F:DNA binding"/>
    <property type="evidence" value="ECO:0007669"/>
    <property type="project" value="InterPro"/>
</dbReference>
<reference evidence="7 8" key="1">
    <citation type="submission" date="2019-11" db="EMBL/GenBank/DDBJ databases">
        <authorList>
            <person name="Li J."/>
        </authorList>
    </citation>
    <scope>NUCLEOTIDE SEQUENCE [LARGE SCALE GENOMIC DNA]</scope>
    <source>
        <strain evidence="7 8">J4</strain>
    </source>
</reference>
<dbReference type="SUPFAM" id="SSF88659">
    <property type="entry name" value="Sigma3 and sigma4 domains of RNA polymerase sigma factors"/>
    <property type="match status" value="1"/>
</dbReference>
<comment type="caution">
    <text evidence="7">The sequence shown here is derived from an EMBL/GenBank/DDBJ whole genome shotgun (WGS) entry which is preliminary data.</text>
</comment>
<dbReference type="InterPro" id="IPR013324">
    <property type="entry name" value="RNA_pol_sigma_r3/r4-like"/>
</dbReference>
<evidence type="ECO:0000259" key="6">
    <source>
        <dbReference type="Pfam" id="PF08281"/>
    </source>
</evidence>
<accession>A0A6G1X9S5</accession>
<dbReference type="GO" id="GO:0006352">
    <property type="term" value="P:DNA-templated transcription initiation"/>
    <property type="evidence" value="ECO:0007669"/>
    <property type="project" value="InterPro"/>
</dbReference>
<dbReference type="InterPro" id="IPR013249">
    <property type="entry name" value="RNA_pol_sigma70_r4_t2"/>
</dbReference>
<dbReference type="InterPro" id="IPR039425">
    <property type="entry name" value="RNA_pol_sigma-70-like"/>
</dbReference>
<dbReference type="CDD" id="cd06171">
    <property type="entry name" value="Sigma70_r4"/>
    <property type="match status" value="1"/>
</dbReference>
<evidence type="ECO:0000313" key="7">
    <source>
        <dbReference type="EMBL" id="MRG87538.1"/>
    </source>
</evidence>
<keyword evidence="3" id="KW-0731">Sigma factor</keyword>
<evidence type="ECO:0000259" key="5">
    <source>
        <dbReference type="Pfam" id="PF04542"/>
    </source>
</evidence>
<evidence type="ECO:0000256" key="3">
    <source>
        <dbReference type="ARBA" id="ARBA00023082"/>
    </source>
</evidence>
<dbReference type="PANTHER" id="PTHR43133:SF51">
    <property type="entry name" value="RNA POLYMERASE SIGMA FACTOR"/>
    <property type="match status" value="1"/>
</dbReference>